<dbReference type="PANTHER" id="PTHR35901:SF1">
    <property type="entry name" value="EXONUCLEASE VAPC9"/>
    <property type="match status" value="1"/>
</dbReference>
<sequence length="131" mass="15184">MSYVFDSSSIYALLTKGKIELLGGNYTVSLAKFELGNIVWKEVFLHKRINREEGLRLLSFISKVLNTMNLEDVNCKETEEIAMDYGITFYDASYVWLARKLDLPLVTEDNKLRKAVERELKVLSVDKIKER</sequence>
<dbReference type="InterPro" id="IPR002716">
    <property type="entry name" value="PIN_dom"/>
</dbReference>
<dbReference type="InterPro" id="IPR029060">
    <property type="entry name" value="PIN-like_dom_sf"/>
</dbReference>
<evidence type="ECO:0000259" key="2">
    <source>
        <dbReference type="Pfam" id="PF01850"/>
    </source>
</evidence>
<comment type="caution">
    <text evidence="3">The sequence shown here is derived from an EMBL/GenBank/DDBJ whole genome shotgun (WGS) entry which is preliminary data.</text>
</comment>
<organism evidence="3 4">
    <name type="scientific">Acidianus hospitalis</name>
    <dbReference type="NCBI Taxonomy" id="563177"/>
    <lineage>
        <taxon>Archaea</taxon>
        <taxon>Thermoproteota</taxon>
        <taxon>Thermoprotei</taxon>
        <taxon>Sulfolobales</taxon>
        <taxon>Sulfolobaceae</taxon>
        <taxon>Acidianus</taxon>
    </lineage>
</organism>
<dbReference type="EMBL" id="QEFD01000085">
    <property type="protein sequence ID" value="PVU76563.1"/>
    <property type="molecule type" value="Genomic_DNA"/>
</dbReference>
<dbReference type="AlphaFoldDB" id="A0A2T9X900"/>
<dbReference type="CDD" id="cd09873">
    <property type="entry name" value="PIN_Pae0151-like"/>
    <property type="match status" value="1"/>
</dbReference>
<dbReference type="Gene3D" id="3.40.50.1010">
    <property type="entry name" value="5'-nuclease"/>
    <property type="match status" value="1"/>
</dbReference>
<dbReference type="Pfam" id="PF01850">
    <property type="entry name" value="PIN"/>
    <property type="match status" value="1"/>
</dbReference>
<accession>A0A2T9X900</accession>
<dbReference type="InterPro" id="IPR044153">
    <property type="entry name" value="PIN_Pae0151-like"/>
</dbReference>
<dbReference type="SUPFAM" id="SSF88723">
    <property type="entry name" value="PIN domain-like"/>
    <property type="match status" value="1"/>
</dbReference>
<name>A0A2T9X900_9CREN</name>
<feature type="domain" description="PIN" evidence="2">
    <location>
        <begin position="22"/>
        <end position="115"/>
    </location>
</feature>
<protein>
    <submittedName>
        <fullName evidence="3">Toxin VapC</fullName>
    </submittedName>
</protein>
<evidence type="ECO:0000313" key="4">
    <source>
        <dbReference type="Proteomes" id="UP000245638"/>
    </source>
</evidence>
<evidence type="ECO:0000256" key="1">
    <source>
        <dbReference type="ARBA" id="ARBA00022842"/>
    </source>
</evidence>
<reference evidence="3 4" key="1">
    <citation type="journal article" date="2015" name="Appl. Environ. Microbiol.">
        <title>Nanoarchaeota, Their Sulfolobales Host, and Nanoarchaeota Virus Distribution across Yellowstone National Park Hot Springs.</title>
        <authorList>
            <person name="Munson-McGee J.H."/>
            <person name="Field E.K."/>
            <person name="Bateson M."/>
            <person name="Rooney C."/>
            <person name="Stepanauskas R."/>
            <person name="Young M.J."/>
        </authorList>
    </citation>
    <scope>NUCLEOTIDE SEQUENCE [LARGE SCALE GENOMIC DNA]</scope>
    <source>
        <strain evidence="3">SCGC AC-742_N10</strain>
    </source>
</reference>
<dbReference type="Proteomes" id="UP000245638">
    <property type="component" value="Unassembled WGS sequence"/>
</dbReference>
<gene>
    <name evidence="3" type="ORF">DDW13_02745</name>
</gene>
<dbReference type="InterPro" id="IPR051619">
    <property type="entry name" value="TypeII_TA_RNase_PINc/VapC"/>
</dbReference>
<keyword evidence="1" id="KW-0460">Magnesium</keyword>
<evidence type="ECO:0000313" key="3">
    <source>
        <dbReference type="EMBL" id="PVU76563.1"/>
    </source>
</evidence>
<proteinExistence type="predicted"/>
<dbReference type="PANTHER" id="PTHR35901">
    <property type="entry name" value="RIBONUCLEASE VAPC3"/>
    <property type="match status" value="1"/>
</dbReference>